<accession>A0A846MSW1</accession>
<gene>
    <name evidence="2" type="ORF">FHS56_002257</name>
</gene>
<dbReference type="Pfam" id="PF03811">
    <property type="entry name" value="Zn_ribbon_InsA"/>
    <property type="match status" value="1"/>
</dbReference>
<evidence type="ECO:0000259" key="1">
    <source>
        <dbReference type="Pfam" id="PF03811"/>
    </source>
</evidence>
<dbReference type="InterPro" id="IPR003220">
    <property type="entry name" value="InsA_N_dom_Znf"/>
</dbReference>
<name>A0A846MSW1_9BACT</name>
<dbReference type="PANTHER" id="PTHR33293:SF2">
    <property type="entry name" value="TRANSPOSASE"/>
    <property type="match status" value="1"/>
</dbReference>
<reference evidence="2 3" key="1">
    <citation type="submission" date="2020-03" db="EMBL/GenBank/DDBJ databases">
        <title>Genomic Encyclopedia of Type Strains, Phase IV (KMG-IV): sequencing the most valuable type-strain genomes for metagenomic binning, comparative biology and taxonomic classification.</title>
        <authorList>
            <person name="Goeker M."/>
        </authorList>
    </citation>
    <scope>NUCLEOTIDE SEQUENCE [LARGE SCALE GENOMIC DNA]</scope>
    <source>
        <strain evidence="2 3">DSM 5718</strain>
    </source>
</reference>
<sequence>MKCPRCKSSEKVKNGKIKGVQRYKCKKCHYNFTVARKSTAKSNRVKRLAFILYLEGLGFRSIARVL</sequence>
<organism evidence="2 3">
    <name type="scientific">Thermonema lapsum</name>
    <dbReference type="NCBI Taxonomy" id="28195"/>
    <lineage>
        <taxon>Bacteria</taxon>
        <taxon>Pseudomonadati</taxon>
        <taxon>Bacteroidota</taxon>
        <taxon>Cytophagia</taxon>
        <taxon>Cytophagales</taxon>
        <taxon>Thermonemataceae</taxon>
        <taxon>Thermonema</taxon>
    </lineage>
</organism>
<dbReference type="InterPro" id="IPR051354">
    <property type="entry name" value="Transposase_27_IS1"/>
</dbReference>
<dbReference type="GO" id="GO:0006313">
    <property type="term" value="P:DNA transposition"/>
    <property type="evidence" value="ECO:0007669"/>
    <property type="project" value="InterPro"/>
</dbReference>
<keyword evidence="3" id="KW-1185">Reference proteome</keyword>
<feature type="domain" description="InsA N-terminal zinc ribbon" evidence="1">
    <location>
        <begin position="2"/>
        <end position="29"/>
    </location>
</feature>
<dbReference type="RefSeq" id="WP_166920779.1">
    <property type="nucleotide sequence ID" value="NZ_JAASRN010000006.1"/>
</dbReference>
<dbReference type="PANTHER" id="PTHR33293">
    <property type="entry name" value="INSERTION ELEMENT IS1 1 PROTEIN INSB-RELATED"/>
    <property type="match status" value="1"/>
</dbReference>
<dbReference type="EMBL" id="JAASRN010000006">
    <property type="protein sequence ID" value="NIK74724.1"/>
    <property type="molecule type" value="Genomic_DNA"/>
</dbReference>
<evidence type="ECO:0000313" key="2">
    <source>
        <dbReference type="EMBL" id="NIK74724.1"/>
    </source>
</evidence>
<protein>
    <submittedName>
        <fullName evidence="2">Transposase-like protein</fullName>
    </submittedName>
</protein>
<dbReference type="AlphaFoldDB" id="A0A846MSW1"/>
<proteinExistence type="predicted"/>
<evidence type="ECO:0000313" key="3">
    <source>
        <dbReference type="Proteomes" id="UP000537126"/>
    </source>
</evidence>
<comment type="caution">
    <text evidence="2">The sequence shown here is derived from an EMBL/GenBank/DDBJ whole genome shotgun (WGS) entry which is preliminary data.</text>
</comment>
<dbReference type="Proteomes" id="UP000537126">
    <property type="component" value="Unassembled WGS sequence"/>
</dbReference>
<feature type="non-terminal residue" evidence="2">
    <location>
        <position position="66"/>
    </location>
</feature>